<evidence type="ECO:0000313" key="4">
    <source>
        <dbReference type="EMBL" id="OOP70267.1"/>
    </source>
</evidence>
<evidence type="ECO:0000313" key="5">
    <source>
        <dbReference type="Proteomes" id="UP000189761"/>
    </source>
</evidence>
<comment type="caution">
    <text evidence="4">The sequence shown here is derived from an EMBL/GenBank/DDBJ whole genome shotgun (WGS) entry which is preliminary data.</text>
</comment>
<dbReference type="Pfam" id="PF25601">
    <property type="entry name" value="AAA_lid_14"/>
    <property type="match status" value="1"/>
</dbReference>
<accession>A0A8E2LGR8</accession>
<dbReference type="RefSeq" id="WP_071974825.1">
    <property type="nucleotide sequence ID" value="NZ_CP065424.1"/>
</dbReference>
<feature type="domain" description="Sigma-54 factor interaction" evidence="3">
    <location>
        <begin position="225"/>
        <end position="445"/>
    </location>
</feature>
<organism evidence="4 5">
    <name type="scientific">Heyndrickxia oleronia</name>
    <dbReference type="NCBI Taxonomy" id="38875"/>
    <lineage>
        <taxon>Bacteria</taxon>
        <taxon>Bacillati</taxon>
        <taxon>Bacillota</taxon>
        <taxon>Bacilli</taxon>
        <taxon>Bacillales</taxon>
        <taxon>Bacillaceae</taxon>
        <taxon>Heyndrickxia</taxon>
    </lineage>
</organism>
<dbReference type="GO" id="GO:0006355">
    <property type="term" value="P:regulation of DNA-templated transcription"/>
    <property type="evidence" value="ECO:0007669"/>
    <property type="project" value="InterPro"/>
</dbReference>
<dbReference type="SMART" id="SM00382">
    <property type="entry name" value="AAA"/>
    <property type="match status" value="1"/>
</dbReference>
<protein>
    <recommendedName>
        <fullName evidence="3">Sigma-54 factor interaction domain-containing protein</fullName>
    </recommendedName>
</protein>
<dbReference type="GO" id="GO:0005524">
    <property type="term" value="F:ATP binding"/>
    <property type="evidence" value="ECO:0007669"/>
    <property type="project" value="UniProtKB-KW"/>
</dbReference>
<name>A0A8E2LGR8_9BACI</name>
<dbReference type="InterPro" id="IPR058031">
    <property type="entry name" value="AAA_lid_NorR"/>
</dbReference>
<dbReference type="PROSITE" id="PS50045">
    <property type="entry name" value="SIGMA54_INTERACT_4"/>
    <property type="match status" value="1"/>
</dbReference>
<dbReference type="CDD" id="cd00009">
    <property type="entry name" value="AAA"/>
    <property type="match status" value="1"/>
</dbReference>
<dbReference type="AlphaFoldDB" id="A0A8E2LGR8"/>
<dbReference type="Pfam" id="PF00158">
    <property type="entry name" value="Sigma54_activat"/>
    <property type="match status" value="1"/>
</dbReference>
<proteinExistence type="predicted"/>
<dbReference type="Gene3D" id="1.10.8.60">
    <property type="match status" value="1"/>
</dbReference>
<sequence length="572" mass="65766">MSESKLHIISIQERYLATITKQLKEVFRDLIQLSPTTIKDLQNNTIEPGDVVILSSDILIGFALQFIPEGCQYIIAKREINYANMKEVIELPPGRKILVVNDTLINTNETVDSLRETFSEHQYFAYDPSQPIPEFIDYIITPDETHLLPGGLGKVIDIGMRLLDIEVFLEVAKLLDLSIDSITLNKRYMKSLISLSKSYSSTQSNDQKKIVKDVRDTAGYHFSDMIARSSKMQIALEQAKIYAQLDQPIHLYGEAGTGKKMLAQAIHNASKQHSGPFVVINCAFRTHDLLEKDLFGVENGTDITIGVIEMAQGGTLYIESVNELPVFLQKRLLQVIHTNKLERKNGKNLIDVNVRIITSSLYSLEEMQGEGYFEQEKHVILTPYSIYMPSLLERIEDIDDLIVDIKTRLHRKDLSFTEEVMQRLKTYKWKGNIKELYNTVSYLSFLDQSLIETHMLPLYLKEEKESYHSEQDVQEINMGKIIEKIEEHGFLEESISILKVFQEGKQERESFGRTKLKARLIEKDIDLTEQQLRMRLEVLQELKLLNVRQGRAGTTISRLGERFLANYEKQVI</sequence>
<dbReference type="PANTHER" id="PTHR32071">
    <property type="entry name" value="TRANSCRIPTIONAL REGULATORY PROTEIN"/>
    <property type="match status" value="1"/>
</dbReference>
<dbReference type="PANTHER" id="PTHR32071:SF57">
    <property type="entry name" value="C4-DICARBOXYLATE TRANSPORT TRANSCRIPTIONAL REGULATORY PROTEIN DCTD"/>
    <property type="match status" value="1"/>
</dbReference>
<evidence type="ECO:0000259" key="3">
    <source>
        <dbReference type="PROSITE" id="PS50045"/>
    </source>
</evidence>
<dbReference type="Gene3D" id="3.40.50.300">
    <property type="entry name" value="P-loop containing nucleotide triphosphate hydrolases"/>
    <property type="match status" value="1"/>
</dbReference>
<dbReference type="EMBL" id="MTLA01000006">
    <property type="protein sequence ID" value="OOP70267.1"/>
    <property type="molecule type" value="Genomic_DNA"/>
</dbReference>
<dbReference type="InterPro" id="IPR002078">
    <property type="entry name" value="Sigma_54_int"/>
</dbReference>
<dbReference type="Proteomes" id="UP000189761">
    <property type="component" value="Unassembled WGS sequence"/>
</dbReference>
<keyword evidence="2" id="KW-0067">ATP-binding</keyword>
<keyword evidence="5" id="KW-1185">Reference proteome</keyword>
<evidence type="ECO:0000256" key="1">
    <source>
        <dbReference type="ARBA" id="ARBA00022741"/>
    </source>
</evidence>
<reference evidence="4 5" key="1">
    <citation type="submission" date="2017-01" db="EMBL/GenBank/DDBJ databases">
        <title>Draft genome sequence of Bacillus oleronius.</title>
        <authorList>
            <person name="Allam M."/>
        </authorList>
    </citation>
    <scope>NUCLEOTIDE SEQUENCE [LARGE SCALE GENOMIC DNA]</scope>
    <source>
        <strain evidence="4 5">DSM 9356</strain>
    </source>
</reference>
<dbReference type="SUPFAM" id="SSF52540">
    <property type="entry name" value="P-loop containing nucleoside triphosphate hydrolases"/>
    <property type="match status" value="1"/>
</dbReference>
<keyword evidence="1" id="KW-0547">Nucleotide-binding</keyword>
<evidence type="ECO:0000256" key="2">
    <source>
        <dbReference type="ARBA" id="ARBA00022840"/>
    </source>
</evidence>
<dbReference type="InterPro" id="IPR003593">
    <property type="entry name" value="AAA+_ATPase"/>
</dbReference>
<dbReference type="InterPro" id="IPR027417">
    <property type="entry name" value="P-loop_NTPase"/>
</dbReference>
<gene>
    <name evidence="4" type="ORF">BWZ43_00795</name>
</gene>